<dbReference type="InterPro" id="IPR010982">
    <property type="entry name" value="Lambda_DNA-bd_dom_sf"/>
</dbReference>
<evidence type="ECO:0008006" key="3">
    <source>
        <dbReference type="Google" id="ProtNLM"/>
    </source>
</evidence>
<dbReference type="EMBL" id="JAAYEE010000226">
    <property type="protein sequence ID" value="NLW36259.1"/>
    <property type="molecule type" value="Genomic_DNA"/>
</dbReference>
<comment type="caution">
    <text evidence="1">The sequence shown here is derived from an EMBL/GenBank/DDBJ whole genome shotgun (WGS) entry which is preliminary data.</text>
</comment>
<proteinExistence type="predicted"/>
<dbReference type="Gene3D" id="1.10.260.40">
    <property type="entry name" value="lambda repressor-like DNA-binding domains"/>
    <property type="match status" value="1"/>
</dbReference>
<gene>
    <name evidence="1" type="ORF">GXY80_12415</name>
</gene>
<evidence type="ECO:0000313" key="2">
    <source>
        <dbReference type="Proteomes" id="UP000777265"/>
    </source>
</evidence>
<dbReference type="Proteomes" id="UP000777265">
    <property type="component" value="Unassembled WGS sequence"/>
</dbReference>
<dbReference type="AlphaFoldDB" id="A0A971S251"/>
<dbReference type="GO" id="GO:0003677">
    <property type="term" value="F:DNA binding"/>
    <property type="evidence" value="ECO:0007669"/>
    <property type="project" value="InterPro"/>
</dbReference>
<name>A0A971S251_9BACT</name>
<reference evidence="1" key="2">
    <citation type="submission" date="2020-01" db="EMBL/GenBank/DDBJ databases">
        <authorList>
            <person name="Campanaro S."/>
        </authorList>
    </citation>
    <scope>NUCLEOTIDE SEQUENCE</scope>
    <source>
        <strain evidence="1">AS06rmzACSIP_7</strain>
    </source>
</reference>
<dbReference type="SUPFAM" id="SSF47413">
    <property type="entry name" value="lambda repressor-like DNA-binding domains"/>
    <property type="match status" value="1"/>
</dbReference>
<organism evidence="1 2">
    <name type="scientific">Syntrophorhabdus aromaticivorans</name>
    <dbReference type="NCBI Taxonomy" id="328301"/>
    <lineage>
        <taxon>Bacteria</taxon>
        <taxon>Pseudomonadati</taxon>
        <taxon>Thermodesulfobacteriota</taxon>
        <taxon>Syntrophorhabdia</taxon>
        <taxon>Syntrophorhabdales</taxon>
        <taxon>Syntrophorhabdaceae</taxon>
        <taxon>Syntrophorhabdus</taxon>
    </lineage>
</organism>
<accession>A0A971S251</accession>
<sequence>MWINLLRTHVKVKGIRQVAVELGVSKSMISLLCNDKYPASTANIEARIRKVYGNNGLIECPILGQISAARCAETWGRAKAIGNRASNPETIRLYHRCRQCGTRK</sequence>
<protein>
    <recommendedName>
        <fullName evidence="3">Transcriptional regulator</fullName>
    </recommendedName>
</protein>
<reference evidence="1" key="1">
    <citation type="journal article" date="2020" name="Biotechnol. Biofuels">
        <title>New insights from the biogas microbiome by comprehensive genome-resolved metagenomics of nearly 1600 species originating from multiple anaerobic digesters.</title>
        <authorList>
            <person name="Campanaro S."/>
            <person name="Treu L."/>
            <person name="Rodriguez-R L.M."/>
            <person name="Kovalovszki A."/>
            <person name="Ziels R.M."/>
            <person name="Maus I."/>
            <person name="Zhu X."/>
            <person name="Kougias P.G."/>
            <person name="Basile A."/>
            <person name="Luo G."/>
            <person name="Schluter A."/>
            <person name="Konstantinidis K.T."/>
            <person name="Angelidaki I."/>
        </authorList>
    </citation>
    <scope>NUCLEOTIDE SEQUENCE</scope>
    <source>
        <strain evidence="1">AS06rmzACSIP_7</strain>
    </source>
</reference>
<evidence type="ECO:0000313" key="1">
    <source>
        <dbReference type="EMBL" id="NLW36259.1"/>
    </source>
</evidence>